<evidence type="ECO:0000256" key="8">
    <source>
        <dbReference type="ARBA" id="ARBA00023136"/>
    </source>
</evidence>
<evidence type="ECO:0000256" key="4">
    <source>
        <dbReference type="ARBA" id="ARBA00022519"/>
    </source>
</evidence>
<feature type="transmembrane region" description="Helical" evidence="11">
    <location>
        <begin position="149"/>
        <end position="167"/>
    </location>
</feature>
<evidence type="ECO:0000313" key="13">
    <source>
        <dbReference type="Proteomes" id="UP000722989"/>
    </source>
</evidence>
<evidence type="ECO:0000256" key="6">
    <source>
        <dbReference type="ARBA" id="ARBA00022692"/>
    </source>
</evidence>
<evidence type="ECO:0000256" key="2">
    <source>
        <dbReference type="ARBA" id="ARBA00022448"/>
    </source>
</evidence>
<feature type="transmembrane region" description="Helical" evidence="11">
    <location>
        <begin position="252"/>
        <end position="270"/>
    </location>
</feature>
<gene>
    <name evidence="12" type="ORF">HC031_09650</name>
</gene>
<keyword evidence="7 11" id="KW-1133">Transmembrane helix</keyword>
<sequence>MTTQTVNDTALPGAAAEEAGGLRDKLRLLMRGDSASHVGVTQVLVGLAAIWIVFSLLNPNFVSPTNLTNLALQIVAVATMSIGVVLVLLIGEIDLSVGSVSGLAATVMAALNVKQGMPAFVAIGLALLCGLVVGLIHGTIIATFGVPSFVVTLAGLIGWQGLQLLIFDYTGAMNLGDPKVLALTDTFFQPWAGLVATVVIALAMGLVTRRRRARRRELGLGNRSAAFDVVRLVAFAIVVAVLILVFGINRGIPLSVLIVVGLVVLMDFIARRTLFGRRIYAVGGDAQAAERVGTNVKRVTIQIFVLASFFAALGGVLSASRLMSVSQSAGGGEVLLDAIAGVVIGGTSLFGGRGSVWSALLGALVIGSISNGMDLLALRSPVKLMITGAVLVAAVIFDAVMRRRQSR</sequence>
<keyword evidence="5" id="KW-0762">Sugar transport</keyword>
<feature type="transmembrane region" description="Helical" evidence="11">
    <location>
        <begin position="359"/>
        <end position="378"/>
    </location>
</feature>
<feature type="transmembrane region" description="Helical" evidence="11">
    <location>
        <begin position="119"/>
        <end position="142"/>
    </location>
</feature>
<evidence type="ECO:0000256" key="1">
    <source>
        <dbReference type="ARBA" id="ARBA00004651"/>
    </source>
</evidence>
<feature type="transmembrane region" description="Helical" evidence="11">
    <location>
        <begin position="301"/>
        <end position="322"/>
    </location>
</feature>
<proteinExistence type="predicted"/>
<name>A0ABX0XVB0_9ACTN</name>
<evidence type="ECO:0000256" key="9">
    <source>
        <dbReference type="ARBA" id="ARBA00035611"/>
    </source>
</evidence>
<dbReference type="Proteomes" id="UP000722989">
    <property type="component" value="Unassembled WGS sequence"/>
</dbReference>
<feature type="transmembrane region" description="Helical" evidence="11">
    <location>
        <begin position="384"/>
        <end position="401"/>
    </location>
</feature>
<comment type="function">
    <text evidence="9">Part of the binding-protein-dependent transport system for D-xylose. Probably responsible for the translocation of the substrate across the membrane.</text>
</comment>
<evidence type="ECO:0000256" key="7">
    <source>
        <dbReference type="ARBA" id="ARBA00022989"/>
    </source>
</evidence>
<keyword evidence="6 11" id="KW-0812">Transmembrane</keyword>
<dbReference type="RefSeq" id="WP_167924831.1">
    <property type="nucleotide sequence ID" value="NZ_JAATVY010000004.1"/>
</dbReference>
<comment type="subcellular location">
    <subcellularLocation>
        <location evidence="1">Cell membrane</location>
        <topology evidence="1">Multi-pass membrane protein</topology>
    </subcellularLocation>
</comment>
<evidence type="ECO:0000256" key="3">
    <source>
        <dbReference type="ARBA" id="ARBA00022475"/>
    </source>
</evidence>
<feature type="transmembrane region" description="Helical" evidence="11">
    <location>
        <begin position="229"/>
        <end position="246"/>
    </location>
</feature>
<keyword evidence="4" id="KW-0997">Cell inner membrane</keyword>
<comment type="caution">
    <text evidence="12">The sequence shown here is derived from an EMBL/GenBank/DDBJ whole genome shotgun (WGS) entry which is preliminary data.</text>
</comment>
<evidence type="ECO:0000256" key="11">
    <source>
        <dbReference type="SAM" id="Phobius"/>
    </source>
</evidence>
<feature type="transmembrane region" description="Helical" evidence="11">
    <location>
        <begin position="334"/>
        <end position="352"/>
    </location>
</feature>
<feature type="transmembrane region" description="Helical" evidence="11">
    <location>
        <begin position="70"/>
        <end position="90"/>
    </location>
</feature>
<keyword evidence="2" id="KW-0813">Transport</keyword>
<evidence type="ECO:0000256" key="10">
    <source>
        <dbReference type="ARBA" id="ARBA00035686"/>
    </source>
</evidence>
<dbReference type="PANTHER" id="PTHR32196">
    <property type="entry name" value="ABC TRANSPORTER PERMEASE PROTEIN YPHD-RELATED-RELATED"/>
    <property type="match status" value="1"/>
</dbReference>
<keyword evidence="13" id="KW-1185">Reference proteome</keyword>
<dbReference type="InterPro" id="IPR001851">
    <property type="entry name" value="ABC_transp_permease"/>
</dbReference>
<organism evidence="12 13">
    <name type="scientific">Planosporangium thailandense</name>
    <dbReference type="NCBI Taxonomy" id="765197"/>
    <lineage>
        <taxon>Bacteria</taxon>
        <taxon>Bacillati</taxon>
        <taxon>Actinomycetota</taxon>
        <taxon>Actinomycetes</taxon>
        <taxon>Micromonosporales</taxon>
        <taxon>Micromonosporaceae</taxon>
        <taxon>Planosporangium</taxon>
    </lineage>
</organism>
<evidence type="ECO:0000313" key="12">
    <source>
        <dbReference type="EMBL" id="NJC69974.1"/>
    </source>
</evidence>
<keyword evidence="8 11" id="KW-0472">Membrane</keyword>
<evidence type="ECO:0000256" key="5">
    <source>
        <dbReference type="ARBA" id="ARBA00022597"/>
    </source>
</evidence>
<feature type="transmembrane region" description="Helical" evidence="11">
    <location>
        <begin position="35"/>
        <end position="58"/>
    </location>
</feature>
<accession>A0ABX0XVB0</accession>
<feature type="transmembrane region" description="Helical" evidence="11">
    <location>
        <begin position="187"/>
        <end position="208"/>
    </location>
</feature>
<keyword evidence="3" id="KW-1003">Cell membrane</keyword>
<dbReference type="Pfam" id="PF02653">
    <property type="entry name" value="BPD_transp_2"/>
    <property type="match status" value="1"/>
</dbReference>
<dbReference type="EMBL" id="JAATVY010000004">
    <property type="protein sequence ID" value="NJC69974.1"/>
    <property type="molecule type" value="Genomic_DNA"/>
</dbReference>
<reference evidence="12 13" key="1">
    <citation type="submission" date="2020-03" db="EMBL/GenBank/DDBJ databases">
        <title>WGS of the type strain of Planosporangium spp.</title>
        <authorList>
            <person name="Thawai C."/>
        </authorList>
    </citation>
    <scope>NUCLEOTIDE SEQUENCE [LARGE SCALE GENOMIC DNA]</scope>
    <source>
        <strain evidence="12 13">TBRC 5610</strain>
    </source>
</reference>
<protein>
    <recommendedName>
        <fullName evidence="10">Xylose transport system permease protein XylH</fullName>
    </recommendedName>
</protein>
<dbReference type="CDD" id="cd06579">
    <property type="entry name" value="TM_PBP1_transp_AraH_like"/>
    <property type="match status" value="1"/>
</dbReference>
<dbReference type="PANTHER" id="PTHR32196:SF32">
    <property type="entry name" value="XYLOSE TRANSPORT SYSTEM PERMEASE PROTEIN XYLH"/>
    <property type="match status" value="1"/>
</dbReference>